<feature type="domain" description="CCHC-type" evidence="3">
    <location>
        <begin position="39"/>
        <end position="54"/>
    </location>
</feature>
<dbReference type="Proteomes" id="UP001231189">
    <property type="component" value="Unassembled WGS sequence"/>
</dbReference>
<reference evidence="4" key="1">
    <citation type="submission" date="2023-07" db="EMBL/GenBank/DDBJ databases">
        <title>A chromosome-level genome assembly of Lolium multiflorum.</title>
        <authorList>
            <person name="Chen Y."/>
            <person name="Copetti D."/>
            <person name="Kolliker R."/>
            <person name="Studer B."/>
        </authorList>
    </citation>
    <scope>NUCLEOTIDE SEQUENCE</scope>
    <source>
        <strain evidence="4">02402/16</strain>
        <tissue evidence="4">Leaf</tissue>
    </source>
</reference>
<evidence type="ECO:0000256" key="2">
    <source>
        <dbReference type="SAM" id="MobiDB-lite"/>
    </source>
</evidence>
<name>A0AAD8WXD8_LOLMU</name>
<evidence type="ECO:0000313" key="5">
    <source>
        <dbReference type="Proteomes" id="UP001231189"/>
    </source>
</evidence>
<dbReference type="InterPro" id="IPR001878">
    <property type="entry name" value="Znf_CCHC"/>
</dbReference>
<dbReference type="PROSITE" id="PS50158">
    <property type="entry name" value="ZF_CCHC"/>
    <property type="match status" value="1"/>
</dbReference>
<feature type="region of interest" description="Disordered" evidence="2">
    <location>
        <begin position="67"/>
        <end position="90"/>
    </location>
</feature>
<dbReference type="InterPro" id="IPR036875">
    <property type="entry name" value="Znf_CCHC_sf"/>
</dbReference>
<protein>
    <recommendedName>
        <fullName evidence="3">CCHC-type domain-containing protein</fullName>
    </recommendedName>
</protein>
<feature type="region of interest" description="Disordered" evidence="2">
    <location>
        <begin position="145"/>
        <end position="171"/>
    </location>
</feature>
<keyword evidence="1" id="KW-0862">Zinc</keyword>
<feature type="region of interest" description="Disordered" evidence="2">
    <location>
        <begin position="1"/>
        <end position="30"/>
    </location>
</feature>
<evidence type="ECO:0000259" key="3">
    <source>
        <dbReference type="PROSITE" id="PS50158"/>
    </source>
</evidence>
<dbReference type="SUPFAM" id="SSF57756">
    <property type="entry name" value="Retrovirus zinc finger-like domains"/>
    <property type="match status" value="1"/>
</dbReference>
<keyword evidence="1" id="KW-0479">Metal-binding</keyword>
<dbReference type="EMBL" id="JAUUTY010000002">
    <property type="protein sequence ID" value="KAK1683929.1"/>
    <property type="molecule type" value="Genomic_DNA"/>
</dbReference>
<keyword evidence="1" id="KW-0863">Zinc-finger</keyword>
<proteinExistence type="predicted"/>
<feature type="compositionally biased region" description="Pro residues" evidence="2">
    <location>
        <begin position="155"/>
        <end position="164"/>
    </location>
</feature>
<gene>
    <name evidence="4" type="ORF">QYE76_044777</name>
</gene>
<accession>A0AAD8WXD8</accession>
<dbReference type="AlphaFoldDB" id="A0AAD8WXD8"/>
<feature type="compositionally biased region" description="Polar residues" evidence="2">
    <location>
        <begin position="1"/>
        <end position="27"/>
    </location>
</feature>
<organism evidence="4 5">
    <name type="scientific">Lolium multiflorum</name>
    <name type="common">Italian ryegrass</name>
    <name type="synonym">Lolium perenne subsp. multiflorum</name>
    <dbReference type="NCBI Taxonomy" id="4521"/>
    <lineage>
        <taxon>Eukaryota</taxon>
        <taxon>Viridiplantae</taxon>
        <taxon>Streptophyta</taxon>
        <taxon>Embryophyta</taxon>
        <taxon>Tracheophyta</taxon>
        <taxon>Spermatophyta</taxon>
        <taxon>Magnoliopsida</taxon>
        <taxon>Liliopsida</taxon>
        <taxon>Poales</taxon>
        <taxon>Poaceae</taxon>
        <taxon>BOP clade</taxon>
        <taxon>Pooideae</taxon>
        <taxon>Poodae</taxon>
        <taxon>Poeae</taxon>
        <taxon>Poeae Chloroplast Group 2 (Poeae type)</taxon>
        <taxon>Loliodinae</taxon>
        <taxon>Loliinae</taxon>
        <taxon>Lolium</taxon>
    </lineage>
</organism>
<keyword evidence="5" id="KW-1185">Reference proteome</keyword>
<dbReference type="GO" id="GO:0008270">
    <property type="term" value="F:zinc ion binding"/>
    <property type="evidence" value="ECO:0007669"/>
    <property type="project" value="UniProtKB-KW"/>
</dbReference>
<evidence type="ECO:0000313" key="4">
    <source>
        <dbReference type="EMBL" id="KAK1683929.1"/>
    </source>
</evidence>
<dbReference type="Gene3D" id="4.10.60.10">
    <property type="entry name" value="Zinc finger, CCHC-type"/>
    <property type="match status" value="1"/>
</dbReference>
<sequence>MPTPTTSTGPNESPHNAATHRTGSNAVPITPKDKATITCYECGIVGHYSNECPKRLAKIAANTAAHAQQQRRVTNGKKFAPNNPNNRSGRLFHDEEAQEAPDVVLASPDHPDHHRAWPWHEGGWHWPGQSAPSTPRHASVRTPHALDAPEHGLDPSPPSSPTPLPLHQAPPLHPLARRHAQAPAHAPSPSSSSTFRRQYRGRFFIIASDPIALLLRQLAVEHRHDATYTTPSSPCPFAHRRRRAMLDLHSHPQHLLPSINRALPRPISSHSSLLLPSLLLLEPIPSQFITGAAPI</sequence>
<comment type="caution">
    <text evidence="4">The sequence shown here is derived from an EMBL/GenBank/DDBJ whole genome shotgun (WGS) entry which is preliminary data.</text>
</comment>
<evidence type="ECO:0000256" key="1">
    <source>
        <dbReference type="PROSITE-ProRule" id="PRU00047"/>
    </source>
</evidence>
<dbReference type="GO" id="GO:0003676">
    <property type="term" value="F:nucleic acid binding"/>
    <property type="evidence" value="ECO:0007669"/>
    <property type="project" value="InterPro"/>
</dbReference>
<dbReference type="Pfam" id="PF00098">
    <property type="entry name" value="zf-CCHC"/>
    <property type="match status" value="1"/>
</dbReference>
<dbReference type="SMART" id="SM00343">
    <property type="entry name" value="ZnF_C2HC"/>
    <property type="match status" value="1"/>
</dbReference>